<evidence type="ECO:0000256" key="7">
    <source>
        <dbReference type="ARBA" id="ARBA00023242"/>
    </source>
</evidence>
<dbReference type="EMBL" id="QLNQ01000022">
    <property type="protein sequence ID" value="RCK64480.1"/>
    <property type="molecule type" value="Genomic_DNA"/>
</dbReference>
<feature type="compositionally biased region" description="Low complexity" evidence="8">
    <location>
        <begin position="202"/>
        <end position="213"/>
    </location>
</feature>
<keyword evidence="1" id="KW-0479">Metal-binding</keyword>
<dbReference type="AlphaFoldDB" id="A0A367YFM4"/>
<dbReference type="InterPro" id="IPR036864">
    <property type="entry name" value="Zn2-C6_fun-type_DNA-bd_sf"/>
</dbReference>
<dbReference type="OrthoDB" id="416217at2759"/>
<dbReference type="CDD" id="cd00067">
    <property type="entry name" value="GAL4"/>
    <property type="match status" value="1"/>
</dbReference>
<dbReference type="GO" id="GO:0070783">
    <property type="term" value="P:growth of unicellular organism as a thread of attached cells"/>
    <property type="evidence" value="ECO:0007669"/>
    <property type="project" value="UniProtKB-ARBA"/>
</dbReference>
<keyword evidence="2" id="KW-0862">Zinc</keyword>
<dbReference type="GO" id="GO:0000981">
    <property type="term" value="F:DNA-binding transcription factor activity, RNA polymerase II-specific"/>
    <property type="evidence" value="ECO:0007669"/>
    <property type="project" value="InterPro"/>
</dbReference>
<dbReference type="GO" id="GO:0008270">
    <property type="term" value="F:zinc ion binding"/>
    <property type="evidence" value="ECO:0007669"/>
    <property type="project" value="InterPro"/>
</dbReference>
<feature type="region of interest" description="Disordered" evidence="8">
    <location>
        <begin position="61"/>
        <end position="113"/>
    </location>
</feature>
<feature type="region of interest" description="Disordered" evidence="8">
    <location>
        <begin position="260"/>
        <end position="289"/>
    </location>
</feature>
<dbReference type="GO" id="GO:0003677">
    <property type="term" value="F:DNA binding"/>
    <property type="evidence" value="ECO:0007669"/>
    <property type="project" value="UniProtKB-KW"/>
</dbReference>
<gene>
    <name evidence="10" type="primary">AHR1_0</name>
    <name evidence="10" type="ORF">Cantr_00286</name>
</gene>
<dbReference type="GO" id="GO:0044403">
    <property type="term" value="P:biological process involved in symbiotic interaction"/>
    <property type="evidence" value="ECO:0007669"/>
    <property type="project" value="UniProtKB-ARBA"/>
</dbReference>
<dbReference type="SMART" id="SM00066">
    <property type="entry name" value="GAL4"/>
    <property type="match status" value="1"/>
</dbReference>
<dbReference type="InterPro" id="IPR001138">
    <property type="entry name" value="Zn2Cys6_DnaBD"/>
</dbReference>
<name>A0A367YFM4_9ASCO</name>
<evidence type="ECO:0000256" key="6">
    <source>
        <dbReference type="ARBA" id="ARBA00023163"/>
    </source>
</evidence>
<keyword evidence="11" id="KW-1185">Reference proteome</keyword>
<evidence type="ECO:0000259" key="9">
    <source>
        <dbReference type="PROSITE" id="PS50048"/>
    </source>
</evidence>
<dbReference type="GO" id="GO:1900428">
    <property type="term" value="P:regulation of filamentous growth of a population of unicellular organisms"/>
    <property type="evidence" value="ECO:0007669"/>
    <property type="project" value="UniProtKB-ARBA"/>
</dbReference>
<evidence type="ECO:0000256" key="2">
    <source>
        <dbReference type="ARBA" id="ARBA00022833"/>
    </source>
</evidence>
<dbReference type="STRING" id="5486.A0A367YFM4"/>
<keyword evidence="6" id="KW-0804">Transcription</keyword>
<feature type="compositionally biased region" description="Low complexity" evidence="8">
    <location>
        <begin position="74"/>
        <end position="89"/>
    </location>
</feature>
<feature type="region of interest" description="Disordered" evidence="8">
    <location>
        <begin position="544"/>
        <end position="574"/>
    </location>
</feature>
<reference evidence="10 11" key="1">
    <citation type="submission" date="2018-06" db="EMBL/GenBank/DDBJ databases">
        <title>Whole genome sequencing of Candida tropicalis (genome annotated by CSBL at Korea University).</title>
        <authorList>
            <person name="Ahn J."/>
        </authorList>
    </citation>
    <scope>NUCLEOTIDE SEQUENCE [LARGE SCALE GENOMIC DNA]</scope>
    <source>
        <strain evidence="10 11">ATCC 20962</strain>
    </source>
</reference>
<dbReference type="PANTHER" id="PTHR36206">
    <property type="entry name" value="ASPERCRYPTIN BIOSYNTHESIS CLUSTER-SPECIFIC TRANSCRIPTION REGULATOR ATNN-RELATED"/>
    <property type="match status" value="1"/>
</dbReference>
<feature type="region of interest" description="Disordered" evidence="8">
    <location>
        <begin position="695"/>
        <end position="722"/>
    </location>
</feature>
<dbReference type="GO" id="GO:1900239">
    <property type="term" value="P:regulation of phenotypic switching"/>
    <property type="evidence" value="ECO:0007669"/>
    <property type="project" value="UniProtKB-ARBA"/>
</dbReference>
<protein>
    <submittedName>
        <fullName evidence="10">Adhesion and hyphal regulator 1</fullName>
    </submittedName>
</protein>
<proteinExistence type="predicted"/>
<dbReference type="PROSITE" id="PS00463">
    <property type="entry name" value="ZN2_CY6_FUNGAL_1"/>
    <property type="match status" value="1"/>
</dbReference>
<organism evidence="10 11">
    <name type="scientific">Candida viswanathii</name>
    <dbReference type="NCBI Taxonomy" id="5486"/>
    <lineage>
        <taxon>Eukaryota</taxon>
        <taxon>Fungi</taxon>
        <taxon>Dikarya</taxon>
        <taxon>Ascomycota</taxon>
        <taxon>Saccharomycotina</taxon>
        <taxon>Pichiomycetes</taxon>
        <taxon>Debaryomycetaceae</taxon>
        <taxon>Candida/Lodderomyces clade</taxon>
        <taxon>Candida</taxon>
    </lineage>
</organism>
<evidence type="ECO:0000313" key="10">
    <source>
        <dbReference type="EMBL" id="RCK64480.1"/>
    </source>
</evidence>
<dbReference type="Proteomes" id="UP000253472">
    <property type="component" value="Unassembled WGS sequence"/>
</dbReference>
<feature type="domain" description="Zn(2)-C6 fungal-type" evidence="9">
    <location>
        <begin position="18"/>
        <end position="46"/>
    </location>
</feature>
<evidence type="ECO:0000256" key="1">
    <source>
        <dbReference type="ARBA" id="ARBA00022723"/>
    </source>
</evidence>
<dbReference type="PANTHER" id="PTHR36206:SF12">
    <property type="entry name" value="ASPERCRYPTIN BIOSYNTHESIS CLUSTER-SPECIFIC TRANSCRIPTION REGULATOR ATNN-RELATED"/>
    <property type="match status" value="1"/>
</dbReference>
<feature type="region of interest" description="Disordered" evidence="8">
    <location>
        <begin position="171"/>
        <end position="218"/>
    </location>
</feature>
<comment type="caution">
    <text evidence="10">The sequence shown here is derived from an EMBL/GenBank/DDBJ whole genome shotgun (WGS) entry which is preliminary data.</text>
</comment>
<keyword evidence="7" id="KW-0539">Nucleus</keyword>
<dbReference type="Gene3D" id="4.10.240.10">
    <property type="entry name" value="Zn(2)-C6 fungal-type DNA-binding domain"/>
    <property type="match status" value="1"/>
</dbReference>
<feature type="compositionally biased region" description="Pro residues" evidence="8">
    <location>
        <begin position="263"/>
        <end position="282"/>
    </location>
</feature>
<evidence type="ECO:0000256" key="5">
    <source>
        <dbReference type="ARBA" id="ARBA00023125"/>
    </source>
</evidence>
<evidence type="ECO:0000256" key="3">
    <source>
        <dbReference type="ARBA" id="ARBA00023015"/>
    </source>
</evidence>
<dbReference type="Pfam" id="PF00172">
    <property type="entry name" value="Zn_clus"/>
    <property type="match status" value="1"/>
</dbReference>
<evidence type="ECO:0000313" key="11">
    <source>
        <dbReference type="Proteomes" id="UP000253472"/>
    </source>
</evidence>
<dbReference type="FunFam" id="4.10.240.10:FF:000075">
    <property type="entry name" value="Transcriptional regulatory protein moc3"/>
    <property type="match status" value="1"/>
</dbReference>
<dbReference type="GO" id="GO:0007618">
    <property type="term" value="P:mating"/>
    <property type="evidence" value="ECO:0007669"/>
    <property type="project" value="UniProtKB-ARBA"/>
</dbReference>
<keyword evidence="5" id="KW-0238">DNA-binding</keyword>
<dbReference type="InterPro" id="IPR052360">
    <property type="entry name" value="Transcr_Regulatory_Proteins"/>
</dbReference>
<dbReference type="SUPFAM" id="SSF57701">
    <property type="entry name" value="Zn2/Cys6 DNA-binding domain"/>
    <property type="match status" value="1"/>
</dbReference>
<dbReference type="PROSITE" id="PS50048">
    <property type="entry name" value="ZN2_CY6_FUNGAL_2"/>
    <property type="match status" value="1"/>
</dbReference>
<evidence type="ECO:0000256" key="4">
    <source>
        <dbReference type="ARBA" id="ARBA00023026"/>
    </source>
</evidence>
<keyword evidence="3" id="KW-0805">Transcription regulation</keyword>
<accession>A0A367YFM4</accession>
<sequence>MAKKKLNPSIKRSRTRSGCVTCRDRHIKCDEQQPICKNCIKSNRKCYRGIRLNFTQYTFYDPDEHKPKNSGIDQQQQPSQQLVSSHSHSGAPSMHFPPLHHHHHQQQQQQQPIMPEPQPIRHRHRILDQSITIASLYDDTRNYRPYLHLHSQADLRESDLQFQEDTYNSYISTSDRKSSSSSRSIAPPSSSLSVIRPSIDHQPSQPLQSTPSSVRDNSQFMSQLTSQNTTPFNPDFFTNELYTTNFSTAHLHQQYSMPQLLILPPPQPPPPPTHSLSAPPPSSHHHSNLQLPLLHHPHHHSVSNLHQHLTAVAPPHLQQLLPQQQYQNQQQIPPQNLLQMPQQHLSQQFDYPQMSLNQPSMLPLRYDISNYIQLIENEKYYTLLDLTNEIDIWKNIVPTLCLRASDKDSFLLDCLMSCSRQMSPNLPQLTHEQLNKWLQIKDSMVGVENIQLFEHLLISVVLILYGIYLTITRDRLTDYHKIVLNNQAKLFAKVLEKLNGFIENNRANNSTVLVNCIYTITILKFYINKNFDLSLEFRNQNNNSAASGSSGNSSTSAGVSGGTPSTANNTATVTTGGGGGGASAAVASSSSGSGPGAASGSGGASVLNSPDDIVYPTTYFNADLSYIVNISQHEMRYLNSSYQVFGYEQVRNEAQLYKDLLWYLIKVDFMMNHPEGATDLIIDYNSIHQIDAHSSSFTSQQQQQQQHAADGSGSSANTRRYSSSQRYYARSFIREFIRKLMNMNNSDLVRDVNHQLQSLFVQVDESYMEPEVKLQYRYYFTWTLRYVHPINT</sequence>
<evidence type="ECO:0000256" key="8">
    <source>
        <dbReference type="SAM" id="MobiDB-lite"/>
    </source>
</evidence>
<keyword evidence="4" id="KW-0843">Virulence</keyword>
<feature type="compositionally biased region" description="Low complexity" evidence="8">
    <location>
        <begin position="171"/>
        <end position="193"/>
    </location>
</feature>